<reference evidence="1 2" key="1">
    <citation type="submission" date="2019-04" db="EMBL/GenBank/DDBJ databases">
        <title>Genome of a novel bacterium Candidatus Jettenia ecosi reconstructed from metagenome of an anammox bioreactor.</title>
        <authorList>
            <person name="Mardanov A.V."/>
            <person name="Beletsky A.V."/>
            <person name="Ravin N.V."/>
            <person name="Botchkova E.A."/>
            <person name="Litti Y.V."/>
            <person name="Nozhevnikova A.N."/>
        </authorList>
    </citation>
    <scope>NUCLEOTIDE SEQUENCE [LARGE SCALE GENOMIC DNA]</scope>
    <source>
        <strain evidence="1">J2</strain>
    </source>
</reference>
<protein>
    <submittedName>
        <fullName evidence="1">Uncharacterized protein</fullName>
    </submittedName>
</protein>
<accession>A0A533QFP8</accession>
<comment type="caution">
    <text evidence="1">The sequence shown here is derived from an EMBL/GenBank/DDBJ whole genome shotgun (WGS) entry which is preliminary data.</text>
</comment>
<name>A0A533QFP8_9BACT</name>
<organism evidence="1 2">
    <name type="scientific">Candidatus Jettenia ecosi</name>
    <dbReference type="NCBI Taxonomy" id="2494326"/>
    <lineage>
        <taxon>Bacteria</taxon>
        <taxon>Pseudomonadati</taxon>
        <taxon>Planctomycetota</taxon>
        <taxon>Candidatus Brocadiia</taxon>
        <taxon>Candidatus Brocadiales</taxon>
        <taxon>Candidatus Brocadiaceae</taxon>
        <taxon>Candidatus Jettenia</taxon>
    </lineage>
</organism>
<gene>
    <name evidence="1" type="ORF">JETT_0282</name>
</gene>
<proteinExistence type="predicted"/>
<dbReference type="Proteomes" id="UP000319783">
    <property type="component" value="Unassembled WGS sequence"/>
</dbReference>
<sequence>MKSKSRVTVIEKFSMYKIPAILYKKEDGVHTITTSAHGAMYNISDE</sequence>
<dbReference type="EMBL" id="SULG01000003">
    <property type="protein sequence ID" value="TLD43464.1"/>
    <property type="molecule type" value="Genomic_DNA"/>
</dbReference>
<dbReference type="AlphaFoldDB" id="A0A533QFP8"/>
<evidence type="ECO:0000313" key="2">
    <source>
        <dbReference type="Proteomes" id="UP000319783"/>
    </source>
</evidence>
<evidence type="ECO:0000313" key="1">
    <source>
        <dbReference type="EMBL" id="TLD43464.1"/>
    </source>
</evidence>